<reference evidence="1 2" key="1">
    <citation type="submission" date="2016-10" db="EMBL/GenBank/DDBJ databases">
        <title>The genome sequence of Colletotrichum fioriniae PJ7.</title>
        <authorList>
            <person name="Baroncelli R."/>
        </authorList>
    </citation>
    <scope>NUCLEOTIDE SEQUENCE [LARGE SCALE GENOMIC DNA]</scope>
    <source>
        <strain evidence="1">Col 31</strain>
    </source>
</reference>
<dbReference type="AlphaFoldDB" id="A0AAI9U114"/>
<name>A0AAI9U114_9PEZI</name>
<organism evidence="1 2">
    <name type="scientific">Colletotrichum melonis</name>
    <dbReference type="NCBI Taxonomy" id="1209925"/>
    <lineage>
        <taxon>Eukaryota</taxon>
        <taxon>Fungi</taxon>
        <taxon>Dikarya</taxon>
        <taxon>Ascomycota</taxon>
        <taxon>Pezizomycotina</taxon>
        <taxon>Sordariomycetes</taxon>
        <taxon>Hypocreomycetidae</taxon>
        <taxon>Glomerellales</taxon>
        <taxon>Glomerellaceae</taxon>
        <taxon>Colletotrichum</taxon>
        <taxon>Colletotrichum acutatum species complex</taxon>
    </lineage>
</organism>
<evidence type="ECO:0000313" key="1">
    <source>
        <dbReference type="EMBL" id="KAK1449666.1"/>
    </source>
</evidence>
<accession>A0AAI9U114</accession>
<protein>
    <submittedName>
        <fullName evidence="1">Uncharacterized protein</fullName>
    </submittedName>
</protein>
<keyword evidence="2" id="KW-1185">Reference proteome</keyword>
<dbReference type="EMBL" id="MLGG01000057">
    <property type="protein sequence ID" value="KAK1449666.1"/>
    <property type="molecule type" value="Genomic_DNA"/>
</dbReference>
<comment type="caution">
    <text evidence="1">The sequence shown here is derived from an EMBL/GenBank/DDBJ whole genome shotgun (WGS) entry which is preliminary data.</text>
</comment>
<proteinExistence type="predicted"/>
<evidence type="ECO:0000313" key="2">
    <source>
        <dbReference type="Proteomes" id="UP001239795"/>
    </source>
</evidence>
<gene>
    <name evidence="1" type="ORF">CMEL01_07002</name>
</gene>
<sequence>MCVCDICELQAHAKIEEILPTLPVFVPTRITSYSVSLYVYGAPCPRMERTHPFQAPVLIHSCLTDTDTLTERERHT</sequence>
<dbReference type="Proteomes" id="UP001239795">
    <property type="component" value="Unassembled WGS sequence"/>
</dbReference>